<reference evidence="1" key="3">
    <citation type="submission" date="2025-09" db="UniProtKB">
        <authorList>
            <consortium name="Ensembl"/>
        </authorList>
    </citation>
    <scope>IDENTIFICATION</scope>
</reference>
<organism evidence="1 2">
    <name type="scientific">Gopherus agassizii</name>
    <name type="common">Agassiz's desert tortoise</name>
    <dbReference type="NCBI Taxonomy" id="38772"/>
    <lineage>
        <taxon>Eukaryota</taxon>
        <taxon>Metazoa</taxon>
        <taxon>Chordata</taxon>
        <taxon>Craniata</taxon>
        <taxon>Vertebrata</taxon>
        <taxon>Euteleostomi</taxon>
        <taxon>Archelosauria</taxon>
        <taxon>Testudinata</taxon>
        <taxon>Testudines</taxon>
        <taxon>Cryptodira</taxon>
        <taxon>Durocryptodira</taxon>
        <taxon>Testudinoidea</taxon>
        <taxon>Testudinidae</taxon>
        <taxon>Gopherus</taxon>
    </lineage>
</organism>
<evidence type="ECO:0000313" key="2">
    <source>
        <dbReference type="Proteomes" id="UP000291020"/>
    </source>
</evidence>
<accession>A0A452H652</accession>
<keyword evidence="2" id="KW-1185">Reference proteome</keyword>
<dbReference type="Ensembl" id="ENSGAGT00000011651.1">
    <property type="protein sequence ID" value="ENSGAGP00000010153.1"/>
    <property type="gene ID" value="ENSGAGG00000007963.1"/>
</dbReference>
<dbReference type="STRING" id="38772.ENSGAGP00000010153"/>
<name>A0A452H652_9SAUR</name>
<dbReference type="AlphaFoldDB" id="A0A452H652"/>
<evidence type="ECO:0000313" key="1">
    <source>
        <dbReference type="Ensembl" id="ENSGAGP00000010153.1"/>
    </source>
</evidence>
<dbReference type="Proteomes" id="UP000291020">
    <property type="component" value="Unassembled WGS sequence"/>
</dbReference>
<reference evidence="2" key="1">
    <citation type="journal article" date="2017" name="PLoS ONE">
        <title>The Agassiz's desert tortoise genome provides a resource for the conservation of a threatened species.</title>
        <authorList>
            <person name="Tollis M."/>
            <person name="DeNardo D.F."/>
            <person name="Cornelius J.A."/>
            <person name="Dolby G.A."/>
            <person name="Edwards T."/>
            <person name="Henen B.T."/>
            <person name="Karl A.E."/>
            <person name="Murphy R.W."/>
            <person name="Kusumi K."/>
        </authorList>
    </citation>
    <scope>NUCLEOTIDE SEQUENCE [LARGE SCALE GENOMIC DNA]</scope>
</reference>
<protein>
    <submittedName>
        <fullName evidence="1">Uncharacterized protein</fullName>
    </submittedName>
</protein>
<reference evidence="1" key="2">
    <citation type="submission" date="2025-08" db="UniProtKB">
        <authorList>
            <consortium name="Ensembl"/>
        </authorList>
    </citation>
    <scope>IDENTIFICATION</scope>
</reference>
<proteinExistence type="predicted"/>
<sequence length="76" mass="8553">MDLKRLTKTGIALLYDEGSENAYDIQLKLTKEVLTVQKQDVICISGNVHSTNVSTSISILLPTIYVYVFPNRYSTK</sequence>